<feature type="domain" description="Amidohydrolase-related" evidence="2">
    <location>
        <begin position="66"/>
        <end position="271"/>
    </location>
</feature>
<dbReference type="InterPro" id="IPR006680">
    <property type="entry name" value="Amidohydro-rel"/>
</dbReference>
<proteinExistence type="predicted"/>
<dbReference type="PANTHER" id="PTHR21240">
    <property type="entry name" value="2-AMINO-3-CARBOXYLMUCONATE-6-SEMIALDEHYDE DECARBOXYLASE"/>
    <property type="match status" value="1"/>
</dbReference>
<dbReference type="SUPFAM" id="SSF51556">
    <property type="entry name" value="Metallo-dependent hydrolases"/>
    <property type="match status" value="1"/>
</dbReference>
<dbReference type="InterPro" id="IPR032466">
    <property type="entry name" value="Metal_Hydrolase"/>
</dbReference>
<dbReference type="PANTHER" id="PTHR21240:SF28">
    <property type="entry name" value="ISO-OROTATE DECARBOXYLASE (EUROFUNG)"/>
    <property type="match status" value="1"/>
</dbReference>
<dbReference type="AlphaFoldDB" id="A0A2T2WRS9"/>
<protein>
    <recommendedName>
        <fullName evidence="2">Amidohydrolase-related domain-containing protein</fullName>
    </recommendedName>
</protein>
<dbReference type="GO" id="GO:0019748">
    <property type="term" value="P:secondary metabolic process"/>
    <property type="evidence" value="ECO:0007669"/>
    <property type="project" value="TreeGrafter"/>
</dbReference>
<evidence type="ECO:0000313" key="3">
    <source>
        <dbReference type="EMBL" id="PSR24941.1"/>
    </source>
</evidence>
<dbReference type="Proteomes" id="UP000242699">
    <property type="component" value="Unassembled WGS sequence"/>
</dbReference>
<organism evidence="3 4">
    <name type="scientific">Sulfobacillus benefaciens</name>
    <dbReference type="NCBI Taxonomy" id="453960"/>
    <lineage>
        <taxon>Bacteria</taxon>
        <taxon>Bacillati</taxon>
        <taxon>Bacillota</taxon>
        <taxon>Clostridia</taxon>
        <taxon>Eubacteriales</taxon>
        <taxon>Clostridiales Family XVII. Incertae Sedis</taxon>
        <taxon>Sulfobacillus</taxon>
    </lineage>
</organism>
<evidence type="ECO:0000256" key="1">
    <source>
        <dbReference type="ARBA" id="ARBA00023239"/>
    </source>
</evidence>
<sequence length="275" mass="32056">MSSIPFAYHDGHVHVFPAQWQRRIYQWFDQSGWRLFYQNLLEESIWQHIRRCGADGASILIYAHRPGVAREMNQWLFDWAKNRPDLHLYGTVHPDDPDLSAIVTQALDEFRFAGFKIHANVQMVRPDDPRLDPLYEAVIDRHRSVVVHAGREPHPNHYVGFQYFKNVLTRFPTLRVQVAHLGVDETDDFVTLLDQYPNVFLDTAGVPGTRLNLPDGKLEKIIQSFPNQIIYGSDMPILEESVESHRDRIWKAAASPENQRRIFRGNLERFWSGSE</sequence>
<accession>A0A2T2WRS9</accession>
<dbReference type="Gene3D" id="3.20.20.140">
    <property type="entry name" value="Metal-dependent hydrolases"/>
    <property type="match status" value="1"/>
</dbReference>
<reference evidence="3 4" key="1">
    <citation type="journal article" date="2014" name="BMC Genomics">
        <title>Comparison of environmental and isolate Sulfobacillus genomes reveals diverse carbon, sulfur, nitrogen, and hydrogen metabolisms.</title>
        <authorList>
            <person name="Justice N.B."/>
            <person name="Norman A."/>
            <person name="Brown C.T."/>
            <person name="Singh A."/>
            <person name="Thomas B.C."/>
            <person name="Banfield J.F."/>
        </authorList>
    </citation>
    <scope>NUCLEOTIDE SEQUENCE [LARGE SCALE GENOMIC DNA]</scope>
    <source>
        <strain evidence="3">AMDSBA1</strain>
    </source>
</reference>
<dbReference type="GO" id="GO:0016831">
    <property type="term" value="F:carboxy-lyase activity"/>
    <property type="evidence" value="ECO:0007669"/>
    <property type="project" value="InterPro"/>
</dbReference>
<evidence type="ECO:0000313" key="4">
    <source>
        <dbReference type="Proteomes" id="UP000242699"/>
    </source>
</evidence>
<dbReference type="GO" id="GO:0016787">
    <property type="term" value="F:hydrolase activity"/>
    <property type="evidence" value="ECO:0007669"/>
    <property type="project" value="InterPro"/>
</dbReference>
<comment type="caution">
    <text evidence="3">The sequence shown here is derived from an EMBL/GenBank/DDBJ whole genome shotgun (WGS) entry which is preliminary data.</text>
</comment>
<name>A0A2T2WRS9_9FIRM</name>
<gene>
    <name evidence="3" type="ORF">C7B43_17925</name>
</gene>
<evidence type="ECO:0000259" key="2">
    <source>
        <dbReference type="Pfam" id="PF04909"/>
    </source>
</evidence>
<dbReference type="InterPro" id="IPR032465">
    <property type="entry name" value="ACMSD"/>
</dbReference>
<dbReference type="EMBL" id="PXYT01000064">
    <property type="protein sequence ID" value="PSR24941.1"/>
    <property type="molecule type" value="Genomic_DNA"/>
</dbReference>
<dbReference type="GO" id="GO:0005737">
    <property type="term" value="C:cytoplasm"/>
    <property type="evidence" value="ECO:0007669"/>
    <property type="project" value="TreeGrafter"/>
</dbReference>
<keyword evidence="1" id="KW-0456">Lyase</keyword>
<dbReference type="Pfam" id="PF04909">
    <property type="entry name" value="Amidohydro_2"/>
    <property type="match status" value="1"/>
</dbReference>